<dbReference type="Proteomes" id="UP000198403">
    <property type="component" value="Unassembled WGS sequence"/>
</dbReference>
<keyword evidence="1" id="KW-0812">Transmembrane</keyword>
<organism evidence="3 4">
    <name type="scientific">Blastococcus mobilis</name>
    <dbReference type="NCBI Taxonomy" id="1938746"/>
    <lineage>
        <taxon>Bacteria</taxon>
        <taxon>Bacillati</taxon>
        <taxon>Actinomycetota</taxon>
        <taxon>Actinomycetes</taxon>
        <taxon>Geodermatophilales</taxon>
        <taxon>Geodermatophilaceae</taxon>
        <taxon>Blastococcus</taxon>
    </lineage>
</organism>
<dbReference type="RefSeq" id="WP_176445749.1">
    <property type="nucleotide sequence ID" value="NZ_FZNO01000084.1"/>
</dbReference>
<dbReference type="AlphaFoldDB" id="A0A239B6G0"/>
<name>A0A239B6G0_9ACTN</name>
<gene>
    <name evidence="3" type="ORF">SAMN06272737_1841</name>
</gene>
<dbReference type="SUPFAM" id="SSF53098">
    <property type="entry name" value="Ribonuclease H-like"/>
    <property type="match status" value="1"/>
</dbReference>
<evidence type="ECO:0000313" key="4">
    <source>
        <dbReference type="Proteomes" id="UP000198403"/>
    </source>
</evidence>
<reference evidence="3 4" key="1">
    <citation type="submission" date="2017-06" db="EMBL/GenBank/DDBJ databases">
        <authorList>
            <person name="Kim H.J."/>
            <person name="Triplett B.A."/>
        </authorList>
    </citation>
    <scope>NUCLEOTIDE SEQUENCE [LARGE SCALE GENOMIC DNA]</scope>
    <source>
        <strain evidence="3 4">DSM 44272</strain>
    </source>
</reference>
<proteinExistence type="predicted"/>
<feature type="transmembrane region" description="Helical" evidence="1">
    <location>
        <begin position="68"/>
        <end position="86"/>
    </location>
</feature>
<accession>A0A239B6G0</accession>
<feature type="domain" description="Transposase IS4 N-terminal" evidence="2">
    <location>
        <begin position="38"/>
        <end position="136"/>
    </location>
</feature>
<dbReference type="Pfam" id="PF13006">
    <property type="entry name" value="Nterm_IS4"/>
    <property type="match status" value="1"/>
</dbReference>
<evidence type="ECO:0000259" key="2">
    <source>
        <dbReference type="Pfam" id="PF13006"/>
    </source>
</evidence>
<evidence type="ECO:0000256" key="1">
    <source>
        <dbReference type="SAM" id="Phobius"/>
    </source>
</evidence>
<keyword evidence="1" id="KW-0472">Membrane</keyword>
<dbReference type="InterPro" id="IPR024473">
    <property type="entry name" value="Transposases_IS4_N"/>
</dbReference>
<protein>
    <submittedName>
        <fullName evidence="3">Insertion element 4 transposase N-terminal</fullName>
    </submittedName>
</protein>
<evidence type="ECO:0000313" key="3">
    <source>
        <dbReference type="EMBL" id="SNS02823.1"/>
    </source>
</evidence>
<feature type="non-terminal residue" evidence="3">
    <location>
        <position position="300"/>
    </location>
</feature>
<sequence>MPKSATLAVPEVASTAAERDVSASVSASVSAEKGLPLRLGVLTEQIPPALVDEAVADAGRRERRCRLLPARAVVYFVLGLCLFSGADAAGPPGYRGVLRLLTGGLRQACGLRLPSSAALTRARQRLGAAPLQALFARVRGPLGEAGTPGVFAFGRRIVAWDGTGIDTADTAANAEAFGRAGTSHVGVAGHPQLRLLALIECGTHAVLEAAFDGFHAATEQALARRVLGGLRPGMLLLADRNFPGHELWGLALGTGADLAWRIKKNHVFVPVRRLADGSFLSVMGTPAENVRHGQARAAGR</sequence>
<keyword evidence="1" id="KW-1133">Transmembrane helix</keyword>
<keyword evidence="4" id="KW-1185">Reference proteome</keyword>
<dbReference type="EMBL" id="FZNO01000084">
    <property type="protein sequence ID" value="SNS02823.1"/>
    <property type="molecule type" value="Genomic_DNA"/>
</dbReference>
<dbReference type="InterPro" id="IPR012337">
    <property type="entry name" value="RNaseH-like_sf"/>
</dbReference>